<gene>
    <name evidence="1" type="ORF">GCM10011346_31550</name>
</gene>
<protein>
    <submittedName>
        <fullName evidence="1">Uncharacterized protein</fullName>
    </submittedName>
</protein>
<sequence>MIALDTYMSGKRGFFKKLKPHLEELGFNITGKDSDDKGCFNGVLASQGQKKLYLSLPYHVIKAGYDQPSAQIEFGTPLIINHAAHSDSNFFHQHDWKLAGEQAVQQIMNHIDNNL</sequence>
<dbReference type="Gene3D" id="3.30.310.100">
    <property type="entry name" value="YugN-like"/>
    <property type="match status" value="1"/>
</dbReference>
<evidence type="ECO:0000313" key="1">
    <source>
        <dbReference type="EMBL" id="GGP13065.1"/>
    </source>
</evidence>
<reference evidence="2" key="1">
    <citation type="journal article" date="2019" name="Int. J. Syst. Evol. Microbiol.">
        <title>The Global Catalogue of Microorganisms (GCM) 10K type strain sequencing project: providing services to taxonomists for standard genome sequencing and annotation.</title>
        <authorList>
            <consortium name="The Broad Institute Genomics Platform"/>
            <consortium name="The Broad Institute Genome Sequencing Center for Infectious Disease"/>
            <person name="Wu L."/>
            <person name="Ma J."/>
        </authorList>
    </citation>
    <scope>NUCLEOTIDE SEQUENCE [LARGE SCALE GENOMIC DNA]</scope>
    <source>
        <strain evidence="2">CGMCC 1.7693</strain>
    </source>
</reference>
<keyword evidence="2" id="KW-1185">Reference proteome</keyword>
<comment type="caution">
    <text evidence="1">The sequence shown here is derived from an EMBL/GenBank/DDBJ whole genome shotgun (WGS) entry which is preliminary data.</text>
</comment>
<dbReference type="Proteomes" id="UP000641206">
    <property type="component" value="Unassembled WGS sequence"/>
</dbReference>
<dbReference type="EMBL" id="BMLW01000009">
    <property type="protein sequence ID" value="GGP13065.1"/>
    <property type="molecule type" value="Genomic_DNA"/>
</dbReference>
<evidence type="ECO:0000313" key="2">
    <source>
        <dbReference type="Proteomes" id="UP000641206"/>
    </source>
</evidence>
<dbReference type="SUPFAM" id="SSF160755">
    <property type="entry name" value="YugN-like"/>
    <property type="match status" value="1"/>
</dbReference>
<name>A0ABQ2NXP0_9BACI</name>
<proteinExistence type="predicted"/>
<dbReference type="RefSeq" id="WP_188735293.1">
    <property type="nucleotide sequence ID" value="NZ_BMLW01000009.1"/>
</dbReference>
<accession>A0ABQ2NXP0</accession>
<dbReference type="Pfam" id="PF08868">
    <property type="entry name" value="YugN"/>
    <property type="match status" value="1"/>
</dbReference>
<organism evidence="1 2">
    <name type="scientific">Oceanobacillus neutriphilus</name>
    <dbReference type="NCBI Taxonomy" id="531815"/>
    <lineage>
        <taxon>Bacteria</taxon>
        <taxon>Bacillati</taxon>
        <taxon>Bacillota</taxon>
        <taxon>Bacilli</taxon>
        <taxon>Bacillales</taxon>
        <taxon>Bacillaceae</taxon>
        <taxon>Oceanobacillus</taxon>
    </lineage>
</organism>
<dbReference type="InterPro" id="IPR014967">
    <property type="entry name" value="Uncharacterised_YugN-like"/>
</dbReference>
<dbReference type="InterPro" id="IPR036491">
    <property type="entry name" value="YugN-like_sf"/>
</dbReference>